<dbReference type="EMBL" id="JAUEPS010000030">
    <property type="protein sequence ID" value="KAK0452731.1"/>
    <property type="molecule type" value="Genomic_DNA"/>
</dbReference>
<dbReference type="RefSeq" id="XP_060328067.1">
    <property type="nucleotide sequence ID" value="XM_060477795.1"/>
</dbReference>
<proteinExistence type="predicted"/>
<evidence type="ECO:0000313" key="1">
    <source>
        <dbReference type="EMBL" id="KAK0452731.1"/>
    </source>
</evidence>
<sequence length="224" mass="26393">MTSSEWPKTLYKWHKRCWKPEESWPYDLWKPKPLQDFFKEHGYTLWVTMHELGLGDSGHHNLTLHPLNDKPHRPDGYTFMSHYQCEPSIVVYKLDFGQLKNIHCPACTIHNQDILIHLISIDGDTTGDKHYEALQCLSQGQTAFRGNNYSLPLLDELKFNGLQFVIFPLLSIRYILWFYNVDEILNYLMQVFKSVKFCHDNLIAHLVCTIFNDLHYIDNLPGPR</sequence>
<gene>
    <name evidence="1" type="ORF">EV420DRAFT_1645582</name>
</gene>
<comment type="caution">
    <text evidence="1">The sequence shown here is derived from an EMBL/GenBank/DDBJ whole genome shotgun (WGS) entry which is preliminary data.</text>
</comment>
<dbReference type="Proteomes" id="UP001175211">
    <property type="component" value="Unassembled WGS sequence"/>
</dbReference>
<reference evidence="1" key="1">
    <citation type="submission" date="2023-06" db="EMBL/GenBank/DDBJ databases">
        <authorList>
            <consortium name="Lawrence Berkeley National Laboratory"/>
            <person name="Ahrendt S."/>
            <person name="Sahu N."/>
            <person name="Indic B."/>
            <person name="Wong-Bajracharya J."/>
            <person name="Merenyi Z."/>
            <person name="Ke H.-M."/>
            <person name="Monk M."/>
            <person name="Kocsube S."/>
            <person name="Drula E."/>
            <person name="Lipzen A."/>
            <person name="Balint B."/>
            <person name="Henrissat B."/>
            <person name="Andreopoulos B."/>
            <person name="Martin F.M."/>
            <person name="Harder C.B."/>
            <person name="Rigling D."/>
            <person name="Ford K.L."/>
            <person name="Foster G.D."/>
            <person name="Pangilinan J."/>
            <person name="Papanicolaou A."/>
            <person name="Barry K."/>
            <person name="LaButti K."/>
            <person name="Viragh M."/>
            <person name="Koriabine M."/>
            <person name="Yan M."/>
            <person name="Riley R."/>
            <person name="Champramary S."/>
            <person name="Plett K.L."/>
            <person name="Tsai I.J."/>
            <person name="Slot J."/>
            <person name="Sipos G."/>
            <person name="Plett J."/>
            <person name="Nagy L.G."/>
            <person name="Grigoriev I.V."/>
        </authorList>
    </citation>
    <scope>NUCLEOTIDE SEQUENCE</scope>
    <source>
        <strain evidence="1">CCBAS 213</strain>
    </source>
</reference>
<protein>
    <submittedName>
        <fullName evidence="1">Uncharacterized protein</fullName>
    </submittedName>
</protein>
<dbReference type="GeneID" id="85361343"/>
<name>A0AA39MZJ9_ARMTA</name>
<keyword evidence="2" id="KW-1185">Reference proteome</keyword>
<evidence type="ECO:0000313" key="2">
    <source>
        <dbReference type="Proteomes" id="UP001175211"/>
    </source>
</evidence>
<dbReference type="AlphaFoldDB" id="A0AA39MZJ9"/>
<organism evidence="1 2">
    <name type="scientific">Armillaria tabescens</name>
    <name type="common">Ringless honey mushroom</name>
    <name type="synonym">Agaricus tabescens</name>
    <dbReference type="NCBI Taxonomy" id="1929756"/>
    <lineage>
        <taxon>Eukaryota</taxon>
        <taxon>Fungi</taxon>
        <taxon>Dikarya</taxon>
        <taxon>Basidiomycota</taxon>
        <taxon>Agaricomycotina</taxon>
        <taxon>Agaricomycetes</taxon>
        <taxon>Agaricomycetidae</taxon>
        <taxon>Agaricales</taxon>
        <taxon>Marasmiineae</taxon>
        <taxon>Physalacriaceae</taxon>
        <taxon>Desarmillaria</taxon>
    </lineage>
</organism>
<accession>A0AA39MZJ9</accession>